<dbReference type="Pfam" id="PF00296">
    <property type="entry name" value="Bac_luciferase"/>
    <property type="match status" value="1"/>
</dbReference>
<evidence type="ECO:0000256" key="1">
    <source>
        <dbReference type="ARBA" id="ARBA00023002"/>
    </source>
</evidence>
<sequence length="334" mass="36554">MKFGIRFIEKVGSVPDIVRYSQQAEQAGFEYVWYPHDIFMKNTWVVTAAVAQATDRIKIGSVGPNPYTTSPAEIASYLATLDELSGGRAVIGLGLHTYDMVGWAGVDCGDVLQVTRESVEMIRQLLRGEVVAHHTAHFNWSDQCYLRFKPVRSEIPLYVCAFGDNFLALSGEIGDGSLPMITPPASARRMVDCIQKGRVLNKTGKDFDIAGCAWLSISEDGQEAEAVMRSMVAYFGPYLEDDALATIGLKSADFDPIRDLIAKQDYDKAQRAVTDDMLKLGLTGRPHDIIDQIEALEDAGITQINLGGPIGPNVKNAIELLGEKILPHFSATPS</sequence>
<dbReference type="GO" id="GO:0016705">
    <property type="term" value="F:oxidoreductase activity, acting on paired donors, with incorporation or reduction of molecular oxygen"/>
    <property type="evidence" value="ECO:0007669"/>
    <property type="project" value="InterPro"/>
</dbReference>
<name>A0A3B0R9A3_9ZZZZ</name>
<dbReference type="InterPro" id="IPR036661">
    <property type="entry name" value="Luciferase-like_sf"/>
</dbReference>
<organism evidence="3">
    <name type="scientific">hydrothermal vent metagenome</name>
    <dbReference type="NCBI Taxonomy" id="652676"/>
    <lineage>
        <taxon>unclassified sequences</taxon>
        <taxon>metagenomes</taxon>
        <taxon>ecological metagenomes</taxon>
    </lineage>
</organism>
<dbReference type="InterPro" id="IPR050564">
    <property type="entry name" value="F420-G6PD/mer"/>
</dbReference>
<keyword evidence="1" id="KW-0560">Oxidoreductase</keyword>
<dbReference type="Gene3D" id="3.20.20.30">
    <property type="entry name" value="Luciferase-like domain"/>
    <property type="match status" value="1"/>
</dbReference>
<proteinExistence type="predicted"/>
<dbReference type="AlphaFoldDB" id="A0A3B0R9A3"/>
<gene>
    <name evidence="3" type="ORF">MNBD_ALPHA02-1656</name>
</gene>
<protein>
    <recommendedName>
        <fullName evidence="2">Luciferase-like domain-containing protein</fullName>
    </recommendedName>
</protein>
<dbReference type="SUPFAM" id="SSF51679">
    <property type="entry name" value="Bacterial luciferase-like"/>
    <property type="match status" value="1"/>
</dbReference>
<dbReference type="CDD" id="cd01097">
    <property type="entry name" value="Tetrahydromethanopterin_reductase"/>
    <property type="match status" value="1"/>
</dbReference>
<dbReference type="PANTHER" id="PTHR43244:SF1">
    <property type="entry name" value="5,10-METHYLENETETRAHYDROMETHANOPTERIN REDUCTASE"/>
    <property type="match status" value="1"/>
</dbReference>
<feature type="domain" description="Luciferase-like" evidence="2">
    <location>
        <begin position="13"/>
        <end position="303"/>
    </location>
</feature>
<dbReference type="InterPro" id="IPR011251">
    <property type="entry name" value="Luciferase-like_dom"/>
</dbReference>
<evidence type="ECO:0000259" key="2">
    <source>
        <dbReference type="Pfam" id="PF00296"/>
    </source>
</evidence>
<dbReference type="EMBL" id="UOED01000031">
    <property type="protein sequence ID" value="VAV88097.1"/>
    <property type="molecule type" value="Genomic_DNA"/>
</dbReference>
<evidence type="ECO:0000313" key="3">
    <source>
        <dbReference type="EMBL" id="VAV88097.1"/>
    </source>
</evidence>
<dbReference type="PANTHER" id="PTHR43244">
    <property type="match status" value="1"/>
</dbReference>
<accession>A0A3B0R9A3</accession>
<reference evidence="3" key="1">
    <citation type="submission" date="2018-06" db="EMBL/GenBank/DDBJ databases">
        <authorList>
            <person name="Zhirakovskaya E."/>
        </authorList>
    </citation>
    <scope>NUCLEOTIDE SEQUENCE</scope>
</reference>